<name>F7YW02_9THEM</name>
<keyword evidence="2" id="KW-1185">Reference proteome</keyword>
<dbReference type="Gene3D" id="3.40.190.10">
    <property type="entry name" value="Periplasmic binding protein-like II"/>
    <property type="match status" value="2"/>
</dbReference>
<evidence type="ECO:0000313" key="2">
    <source>
        <dbReference type="Proteomes" id="UP000006804"/>
    </source>
</evidence>
<dbReference type="eggNOG" id="COG1653">
    <property type="taxonomic scope" value="Bacteria"/>
</dbReference>
<dbReference type="RefSeq" id="WP_013931712.1">
    <property type="nucleotide sequence ID" value="NC_015707.1"/>
</dbReference>
<dbReference type="PANTHER" id="PTHR43649">
    <property type="entry name" value="ARABINOSE-BINDING PROTEIN-RELATED"/>
    <property type="match status" value="1"/>
</dbReference>
<dbReference type="SUPFAM" id="SSF53850">
    <property type="entry name" value="Periplasmic binding protein-like II"/>
    <property type="match status" value="1"/>
</dbReference>
<dbReference type="AlphaFoldDB" id="F7YW02"/>
<dbReference type="Proteomes" id="UP000006804">
    <property type="component" value="Chromosome"/>
</dbReference>
<dbReference type="STRING" id="688269.Theth_0394"/>
<dbReference type="EMBL" id="CP002351">
    <property type="protein sequence ID" value="AEH50489.1"/>
    <property type="molecule type" value="Genomic_DNA"/>
</dbReference>
<dbReference type="OrthoDB" id="9772007at2"/>
<dbReference type="HOGENOM" id="CLU_031285_5_0_0"/>
<dbReference type="Pfam" id="PF13416">
    <property type="entry name" value="SBP_bac_8"/>
    <property type="match status" value="1"/>
</dbReference>
<dbReference type="PANTHER" id="PTHR43649:SF11">
    <property type="entry name" value="ABC TRANSPORTER SUBSTRATE-BINDING PROTEIN YESO-RELATED"/>
    <property type="match status" value="1"/>
</dbReference>
<protein>
    <submittedName>
        <fullName evidence="1">Extracellular solute-binding protein family 1</fullName>
    </submittedName>
</protein>
<dbReference type="InterPro" id="IPR006059">
    <property type="entry name" value="SBP"/>
</dbReference>
<sequence precursor="true">MSKKVLLGLAFVWLLALTIFAQEVVTIRFSWWGGTDRHNATLKAIEIFEKKYPNIKIKAEYAGWSGYFEKQAVQMAGGTEADVMQINWPWLPIFSPDGTGFYDLYKLSDIIDLSNFPPEVLQLGTVNGKLNGIPVSMTGRVFWYNKTVYDKYGVPIPKTWDDLFAAAKKFPKTIYPIIAGSYDGWLISHLYATQVLDKPMLAVDGTLLWTVDDFKVALGFYKKLIDNRVTPKIPEIAAEGGTGDVPIAQLPSFIMGNYAGLYEWTSAIGKTAEPVAQKGMQLVMGGIPTGPDSKDSGILFKPSMLFAISKNTKYPREAAIFLNFLLNDPDAALALGLTRGVPISKSAYEALQKAGKLAGLEVEGLEYLLSVPSKHPLSPYFEDSRLQTLYREIIDAISYGTMSVDQAAVEMHKRVQQILGEIVKK</sequence>
<dbReference type="KEGG" id="tta:Theth_0394"/>
<organism evidence="1 2">
    <name type="scientific">Pseudothermotoga thermarum DSM 5069</name>
    <dbReference type="NCBI Taxonomy" id="688269"/>
    <lineage>
        <taxon>Bacteria</taxon>
        <taxon>Thermotogati</taxon>
        <taxon>Thermotogota</taxon>
        <taxon>Thermotogae</taxon>
        <taxon>Thermotogales</taxon>
        <taxon>Thermotogaceae</taxon>
        <taxon>Pseudothermotoga</taxon>
    </lineage>
</organism>
<reference evidence="1 2" key="1">
    <citation type="submission" date="2010-11" db="EMBL/GenBank/DDBJ databases">
        <title>The complete genome of Thermotoga thermarum DSM 5069.</title>
        <authorList>
            <consortium name="US DOE Joint Genome Institute (JGI-PGF)"/>
            <person name="Lucas S."/>
            <person name="Copeland A."/>
            <person name="Lapidus A."/>
            <person name="Bruce D."/>
            <person name="Goodwin L."/>
            <person name="Pitluck S."/>
            <person name="Kyrpides N."/>
            <person name="Mavromatis K."/>
            <person name="Ivanova N."/>
            <person name="Zeytun A."/>
            <person name="Brettin T."/>
            <person name="Detter J.C."/>
            <person name="Tapia R."/>
            <person name="Han C."/>
            <person name="Land M."/>
            <person name="Hauser L."/>
            <person name="Markowitz V."/>
            <person name="Cheng J.-F."/>
            <person name="Hugenholtz P."/>
            <person name="Woyke T."/>
            <person name="Wu D."/>
            <person name="Spring S."/>
            <person name="Schroeder M."/>
            <person name="Brambilla E."/>
            <person name="Klenk H.-P."/>
            <person name="Eisen J.A."/>
        </authorList>
    </citation>
    <scope>NUCLEOTIDE SEQUENCE [LARGE SCALE GENOMIC DNA]</scope>
    <source>
        <strain evidence="1 2">DSM 5069</strain>
    </source>
</reference>
<dbReference type="PATRIC" id="fig|688269.3.peg.405"/>
<proteinExistence type="predicted"/>
<gene>
    <name evidence="1" type="ORF">Theth_0394</name>
</gene>
<accession>F7YW02</accession>
<dbReference type="InterPro" id="IPR050490">
    <property type="entry name" value="Bact_solute-bd_prot1"/>
</dbReference>
<evidence type="ECO:0000313" key="1">
    <source>
        <dbReference type="EMBL" id="AEH50489.1"/>
    </source>
</evidence>